<evidence type="ECO:0000256" key="9">
    <source>
        <dbReference type="ARBA" id="ARBA00022847"/>
    </source>
</evidence>
<evidence type="ECO:0000256" key="14">
    <source>
        <dbReference type="ARBA" id="ARBA00023228"/>
    </source>
</evidence>
<sequence length="718" mass="80449">LLTLKMGNCVKRISGSENVTSHANNYPSKIASAGASAGRAFGEIPDHELQFVFSQFDVNGDGFITESELRQVMLRLGQEPNADEIRAMFKAADANRDGKISFEEFSEIARANPMSLSLKSVFNEMDRDNDGHVTRKEMHEALKRMGHVISPDELNAIYKAADVDKNSKIDFDVAIMARLKAFDPGQYLNVDSFFRNHAFPRRYILTFWAFIGFCILYSMRVNLSIAILFMTRNATITDDNGNTTTEIADFHDWGSVSVGFVLSGFFYGYLLTQFPAGWLACRFGGKRLLGWGIVACSILTILTPVCARLDYRVLFFLRVLQGICQGVSYPSMQAIWSYWAPEYEKARLSSIVFSGSFFGTVMASPLTAVIAQRFNWTTVFYVSGICGFIWSSIWLTTVAENPRSDQKITEAELEVIEKDKMLGSKLKTQSIPWKELITSKAVWAIIAVHTTENWGFYTMLTYLPAYMNDVLGFKFESTGFTSALPYLAMGILLQVGGYVADYINSKKIITLVLLRKLMASGGLFVQVFFTAILSFTVNYIVATIFMTFCIGFGGIVWASFSINQLDIAPQYASVIMGISNTFATLPGMISPSIVGAIVQKGVLSEWCIIFYITAIFYAIGGVVFALFAKAEIQSWAKLVAEASDTPAKEESEEFIASTILHFERAILKCNKCFPSEYSPKNKYSQLNMKLTQKCNKKMIYFYAFETTFSNEFLFIMIK</sequence>
<evidence type="ECO:0000256" key="24">
    <source>
        <dbReference type="ARBA" id="ARBA00080244"/>
    </source>
</evidence>
<evidence type="ECO:0000313" key="30">
    <source>
        <dbReference type="EMBL" id="KRZ42989.1"/>
    </source>
</evidence>
<feature type="non-terminal residue" evidence="30">
    <location>
        <position position="1"/>
    </location>
</feature>
<evidence type="ECO:0000256" key="15">
    <source>
        <dbReference type="ARBA" id="ARBA00023329"/>
    </source>
</evidence>
<accession>A0A0V1K6Y2</accession>
<keyword evidence="13" id="KW-0325">Glycoprotein</keyword>
<dbReference type="PROSITE" id="PS50222">
    <property type="entry name" value="EF_HAND_2"/>
    <property type="match status" value="3"/>
</dbReference>
<feature type="transmembrane region" description="Helical" evidence="27">
    <location>
        <begin position="203"/>
        <end position="230"/>
    </location>
</feature>
<dbReference type="CDD" id="cd00051">
    <property type="entry name" value="EFh"/>
    <property type="match status" value="1"/>
</dbReference>
<evidence type="ECO:0000256" key="5">
    <source>
        <dbReference type="ARBA" id="ARBA00022448"/>
    </source>
</evidence>
<evidence type="ECO:0000256" key="20">
    <source>
        <dbReference type="ARBA" id="ARBA00051447"/>
    </source>
</evidence>
<evidence type="ECO:0000256" key="7">
    <source>
        <dbReference type="ARBA" id="ARBA00022692"/>
    </source>
</evidence>
<keyword evidence="14" id="KW-0458">Lysosome</keyword>
<dbReference type="FunFam" id="1.20.1250.20:FF:000067">
    <property type="entry name" value="sialin isoform X2"/>
    <property type="match status" value="1"/>
</dbReference>
<comment type="catalytic activity">
    <reaction evidence="17">
        <text>L-aspartate(out) = L-aspartate(in)</text>
        <dbReference type="Rhea" id="RHEA:66332"/>
        <dbReference type="ChEBI" id="CHEBI:29991"/>
    </reaction>
    <physiologicalReaction direction="left-to-right" evidence="17">
        <dbReference type="Rhea" id="RHEA:66333"/>
    </physiologicalReaction>
</comment>
<comment type="function">
    <text evidence="22">Receptor for CM101, a polysaccharide produced by group B Streptococcus with antipathoangiogenic properties.</text>
</comment>
<dbReference type="InterPro" id="IPR018247">
    <property type="entry name" value="EF_Hand_1_Ca_BS"/>
</dbReference>
<evidence type="ECO:0000259" key="28">
    <source>
        <dbReference type="PROSITE" id="PS50222"/>
    </source>
</evidence>
<feature type="transmembrane region" description="Helical" evidence="27">
    <location>
        <begin position="351"/>
        <end position="372"/>
    </location>
</feature>
<evidence type="ECO:0000256" key="11">
    <source>
        <dbReference type="ARBA" id="ARBA00023018"/>
    </source>
</evidence>
<dbReference type="Pfam" id="PF13499">
    <property type="entry name" value="EF-hand_7"/>
    <property type="match status" value="2"/>
</dbReference>
<dbReference type="PANTHER" id="PTHR11662">
    <property type="entry name" value="SOLUTE CARRIER FAMILY 17"/>
    <property type="match status" value="1"/>
</dbReference>
<feature type="domain" description="EF-hand" evidence="28">
    <location>
        <begin position="80"/>
        <end position="115"/>
    </location>
</feature>
<feature type="domain" description="EF-hand" evidence="28">
    <location>
        <begin position="118"/>
        <end position="148"/>
    </location>
</feature>
<dbReference type="Pfam" id="PF07690">
    <property type="entry name" value="MFS_1"/>
    <property type="match status" value="1"/>
</dbReference>
<comment type="catalytic activity">
    <reaction evidence="20">
        <text>L-glutamate(out) = L-glutamate(in)</text>
        <dbReference type="Rhea" id="RHEA:66336"/>
        <dbReference type="ChEBI" id="CHEBI:29985"/>
    </reaction>
    <physiologicalReaction direction="left-to-right" evidence="20">
        <dbReference type="Rhea" id="RHEA:66337"/>
    </physiologicalReaction>
</comment>
<feature type="transmembrane region" description="Helical" evidence="27">
    <location>
        <begin position="441"/>
        <end position="463"/>
    </location>
</feature>
<evidence type="ECO:0000256" key="18">
    <source>
        <dbReference type="ARBA" id="ARBA00050625"/>
    </source>
</evidence>
<dbReference type="InterPro" id="IPR050382">
    <property type="entry name" value="MFS_Na/Anion_cotransporter"/>
</dbReference>
<dbReference type="InterPro" id="IPR020846">
    <property type="entry name" value="MFS_dom"/>
</dbReference>
<gene>
    <name evidence="30" type="primary">SLC17A6</name>
    <name evidence="30" type="ORF">T4C_8260</name>
</gene>
<evidence type="ECO:0000256" key="22">
    <source>
        <dbReference type="ARBA" id="ARBA00056891"/>
    </source>
</evidence>
<evidence type="ECO:0000256" key="25">
    <source>
        <dbReference type="ARBA" id="ARBA00081195"/>
    </source>
</evidence>
<protein>
    <recommendedName>
        <fullName evidence="23">Sialin</fullName>
    </recommendedName>
    <alternativeName>
        <fullName evidence="26">H(+)/nitrate cotransporter</fullName>
    </alternativeName>
    <alternativeName>
        <fullName evidence="24">H(+)/sialic acid cotransporter</fullName>
    </alternativeName>
    <alternativeName>
        <fullName evidence="25">Vesicular excitatory amino acid transporter</fullName>
    </alternativeName>
</protein>
<dbReference type="GO" id="GO:0046942">
    <property type="term" value="P:carboxylic acid transport"/>
    <property type="evidence" value="ECO:0007669"/>
    <property type="project" value="UniProtKB-ARBA"/>
</dbReference>
<evidence type="ECO:0000256" key="1">
    <source>
        <dbReference type="ARBA" id="ARBA00004432"/>
    </source>
</evidence>
<feature type="domain" description="Major facilitator superfamily (MFS) profile" evidence="29">
    <location>
        <begin position="204"/>
        <end position="632"/>
    </location>
</feature>
<keyword evidence="6" id="KW-1003">Cell membrane</keyword>
<dbReference type="PANTHER" id="PTHR11662:SF455">
    <property type="entry name" value="GH23975P"/>
    <property type="match status" value="1"/>
</dbReference>
<comment type="catalytic activity">
    <reaction evidence="16">
        <text>2 nitrate(out) + H(+)(out) = 2 nitrate(in) + H(+)(in)</text>
        <dbReference type="Rhea" id="RHEA:71539"/>
        <dbReference type="ChEBI" id="CHEBI:15378"/>
        <dbReference type="ChEBI" id="CHEBI:17632"/>
    </reaction>
    <physiologicalReaction direction="left-to-right" evidence="16">
        <dbReference type="Rhea" id="RHEA:71540"/>
    </physiologicalReaction>
</comment>
<keyword evidence="8" id="KW-0106">Calcium</keyword>
<feature type="transmembrane region" description="Helical" evidence="27">
    <location>
        <begin position="608"/>
        <end position="628"/>
    </location>
</feature>
<feature type="transmembrane region" description="Helical" evidence="27">
    <location>
        <begin position="378"/>
        <end position="399"/>
    </location>
</feature>
<dbReference type="EMBL" id="JYDV01000011">
    <property type="protein sequence ID" value="KRZ42989.1"/>
    <property type="molecule type" value="Genomic_DNA"/>
</dbReference>
<dbReference type="PROSITE" id="PS00018">
    <property type="entry name" value="EF_HAND_1"/>
    <property type="match status" value="3"/>
</dbReference>
<evidence type="ECO:0000256" key="16">
    <source>
        <dbReference type="ARBA" id="ARBA00050101"/>
    </source>
</evidence>
<keyword evidence="12 27" id="KW-0472">Membrane</keyword>
<feature type="transmembrane region" description="Helical" evidence="27">
    <location>
        <begin position="512"/>
        <end position="533"/>
    </location>
</feature>
<feature type="transmembrane region" description="Helical" evidence="27">
    <location>
        <begin position="483"/>
        <end position="500"/>
    </location>
</feature>
<dbReference type="InterPro" id="IPR036259">
    <property type="entry name" value="MFS_trans_sf"/>
</dbReference>
<evidence type="ECO:0000256" key="10">
    <source>
        <dbReference type="ARBA" id="ARBA00022989"/>
    </source>
</evidence>
<reference evidence="30 31" key="1">
    <citation type="submission" date="2015-01" db="EMBL/GenBank/DDBJ databases">
        <title>Evolution of Trichinella species and genotypes.</title>
        <authorList>
            <person name="Korhonen P.K."/>
            <person name="Edoardo P."/>
            <person name="Giuseppe L.R."/>
            <person name="Gasser R.B."/>
        </authorList>
    </citation>
    <scope>NUCLEOTIDE SEQUENCE [LARGE SCALE GENOMIC DNA]</scope>
    <source>
        <strain evidence="30">ISS176</strain>
    </source>
</reference>
<comment type="caution">
    <text evidence="30">The sequence shown here is derived from an EMBL/GenBank/DDBJ whole genome shotgun (WGS) entry which is preliminary data.</text>
</comment>
<evidence type="ECO:0000256" key="26">
    <source>
        <dbReference type="ARBA" id="ARBA00081925"/>
    </source>
</evidence>
<keyword evidence="5" id="KW-0813">Transport</keyword>
<dbReference type="FunFam" id="1.20.1250.20:FF:000003">
    <property type="entry name" value="Solute carrier family 17 member 3"/>
    <property type="match status" value="1"/>
</dbReference>
<evidence type="ECO:0000256" key="23">
    <source>
        <dbReference type="ARBA" id="ARBA00069713"/>
    </source>
</evidence>
<dbReference type="Proteomes" id="UP000054826">
    <property type="component" value="Unassembled WGS sequence"/>
</dbReference>
<keyword evidence="7 27" id="KW-0812">Transmembrane</keyword>
<keyword evidence="11" id="KW-0770">Synapse</keyword>
<evidence type="ECO:0000256" key="3">
    <source>
        <dbReference type="ARBA" id="ARBA00004638"/>
    </source>
</evidence>
<dbReference type="SMART" id="SM00054">
    <property type="entry name" value="EFh"/>
    <property type="match status" value="4"/>
</dbReference>
<dbReference type="Gene3D" id="1.20.1250.20">
    <property type="entry name" value="MFS general substrate transporter like domains"/>
    <property type="match status" value="2"/>
</dbReference>
<dbReference type="PROSITE" id="PS50850">
    <property type="entry name" value="MFS"/>
    <property type="match status" value="1"/>
</dbReference>
<evidence type="ECO:0000256" key="6">
    <source>
        <dbReference type="ARBA" id="ARBA00022475"/>
    </source>
</evidence>
<evidence type="ECO:0000256" key="2">
    <source>
        <dbReference type="ARBA" id="ARBA00004554"/>
    </source>
</evidence>
<proteinExistence type="predicted"/>
<evidence type="ECO:0000256" key="13">
    <source>
        <dbReference type="ARBA" id="ARBA00023180"/>
    </source>
</evidence>
<dbReference type="AlphaFoldDB" id="A0A0V1K6Y2"/>
<comment type="catalytic activity">
    <reaction evidence="19">
        <text>N-acetyl-L-aspartyl-L-glutamate(out) = N-acetyl-L-aspartyl-L-glutamate(in)</text>
        <dbReference type="Rhea" id="RHEA:72599"/>
        <dbReference type="ChEBI" id="CHEBI:76931"/>
    </reaction>
    <physiologicalReaction direction="left-to-right" evidence="19">
        <dbReference type="Rhea" id="RHEA:72600"/>
    </physiologicalReaction>
</comment>
<dbReference type="SUPFAM" id="SSF103473">
    <property type="entry name" value="MFS general substrate transporter"/>
    <property type="match status" value="1"/>
</dbReference>
<feature type="transmembrane region" description="Helical" evidence="27">
    <location>
        <begin position="572"/>
        <end position="596"/>
    </location>
</feature>
<comment type="catalytic activity">
    <reaction evidence="18">
        <text>N-acetylneuraminate(in) + H(+)(in) = N-acetylneuraminate(out) + H(+)(out)</text>
        <dbReference type="Rhea" id="RHEA:28987"/>
        <dbReference type="ChEBI" id="CHEBI:15378"/>
        <dbReference type="ChEBI" id="CHEBI:35418"/>
    </reaction>
    <physiologicalReaction direction="right-to-left" evidence="18">
        <dbReference type="Rhea" id="RHEA:28989"/>
    </physiologicalReaction>
</comment>
<dbReference type="GO" id="GO:0005765">
    <property type="term" value="C:lysosomal membrane"/>
    <property type="evidence" value="ECO:0007669"/>
    <property type="project" value="UniProtKB-SubCell"/>
</dbReference>
<evidence type="ECO:0000256" key="27">
    <source>
        <dbReference type="SAM" id="Phobius"/>
    </source>
</evidence>
<evidence type="ECO:0000259" key="29">
    <source>
        <dbReference type="PROSITE" id="PS50850"/>
    </source>
</evidence>
<dbReference type="GO" id="GO:0016323">
    <property type="term" value="C:basolateral plasma membrane"/>
    <property type="evidence" value="ECO:0007669"/>
    <property type="project" value="UniProtKB-SubCell"/>
</dbReference>
<feature type="transmembrane region" description="Helical" evidence="27">
    <location>
        <begin position="260"/>
        <end position="281"/>
    </location>
</feature>
<dbReference type="GO" id="GO:0015293">
    <property type="term" value="F:symporter activity"/>
    <property type="evidence" value="ECO:0007669"/>
    <property type="project" value="UniProtKB-KW"/>
</dbReference>
<keyword evidence="15" id="KW-0968">Cytoplasmic vesicle</keyword>
<evidence type="ECO:0000313" key="31">
    <source>
        <dbReference type="Proteomes" id="UP000054826"/>
    </source>
</evidence>
<dbReference type="GO" id="GO:0006820">
    <property type="term" value="P:monoatomic anion transport"/>
    <property type="evidence" value="ECO:0007669"/>
    <property type="project" value="TreeGrafter"/>
</dbReference>
<evidence type="ECO:0000256" key="21">
    <source>
        <dbReference type="ARBA" id="ARBA00051612"/>
    </source>
</evidence>
<feature type="transmembrane region" description="Helical" evidence="27">
    <location>
        <begin position="288"/>
        <end position="307"/>
    </location>
</feature>
<keyword evidence="10 27" id="KW-1133">Transmembrane helix</keyword>
<dbReference type="GO" id="GO:0005509">
    <property type="term" value="F:calcium ion binding"/>
    <property type="evidence" value="ECO:0007669"/>
    <property type="project" value="InterPro"/>
</dbReference>
<evidence type="ECO:0000256" key="4">
    <source>
        <dbReference type="ARBA" id="ARBA00004656"/>
    </source>
</evidence>
<dbReference type="InterPro" id="IPR011992">
    <property type="entry name" value="EF-hand-dom_pair"/>
</dbReference>
<evidence type="ECO:0000256" key="8">
    <source>
        <dbReference type="ARBA" id="ARBA00022837"/>
    </source>
</evidence>
<feature type="transmembrane region" description="Helical" evidence="27">
    <location>
        <begin position="539"/>
        <end position="560"/>
    </location>
</feature>
<dbReference type="Gene3D" id="1.10.238.10">
    <property type="entry name" value="EF-hand"/>
    <property type="match status" value="1"/>
</dbReference>
<feature type="transmembrane region" description="Helical" evidence="27">
    <location>
        <begin position="699"/>
        <end position="717"/>
    </location>
</feature>
<comment type="catalytic activity">
    <reaction evidence="21">
        <text>D-glucuronate(out) + H(+)(out) = D-glucuronate(in) + H(+)(in)</text>
        <dbReference type="Rhea" id="RHEA:72591"/>
        <dbReference type="ChEBI" id="CHEBI:15378"/>
        <dbReference type="ChEBI" id="CHEBI:58720"/>
    </reaction>
    <physiologicalReaction direction="left-to-right" evidence="21">
        <dbReference type="Rhea" id="RHEA:72592"/>
    </physiologicalReaction>
</comment>
<dbReference type="GO" id="GO:0030672">
    <property type="term" value="C:synaptic vesicle membrane"/>
    <property type="evidence" value="ECO:0007669"/>
    <property type="project" value="UniProtKB-SubCell"/>
</dbReference>
<organism evidence="30 31">
    <name type="scientific">Trichinella pseudospiralis</name>
    <name type="common">Parasitic roundworm</name>
    <dbReference type="NCBI Taxonomy" id="6337"/>
    <lineage>
        <taxon>Eukaryota</taxon>
        <taxon>Metazoa</taxon>
        <taxon>Ecdysozoa</taxon>
        <taxon>Nematoda</taxon>
        <taxon>Enoplea</taxon>
        <taxon>Dorylaimia</taxon>
        <taxon>Trichinellida</taxon>
        <taxon>Trichinellidae</taxon>
        <taxon>Trichinella</taxon>
    </lineage>
</organism>
<dbReference type="CDD" id="cd17318">
    <property type="entry name" value="MFS_SLC17"/>
    <property type="match status" value="1"/>
</dbReference>
<comment type="subcellular location">
    <subcellularLocation>
        <location evidence="2">Basolateral cell membrane</location>
        <topology evidence="2">Multi-pass membrane protein</topology>
    </subcellularLocation>
    <subcellularLocation>
        <location evidence="3">Cytoplasmic vesicle</location>
        <location evidence="3">Secretory vesicle membrane</location>
        <topology evidence="3">Multi-pass membrane protein</topology>
    </subcellularLocation>
    <subcellularLocation>
        <location evidence="1">Cytoplasmic vesicle</location>
        <location evidence="1">Secretory vesicle</location>
        <location evidence="1">Synaptic vesicle membrane</location>
    </subcellularLocation>
    <subcellularLocation>
        <location evidence="4">Lysosome membrane</location>
    </subcellularLocation>
</comment>
<dbReference type="SUPFAM" id="SSF47473">
    <property type="entry name" value="EF-hand"/>
    <property type="match status" value="1"/>
</dbReference>
<feature type="domain" description="EF-hand" evidence="28">
    <location>
        <begin position="44"/>
        <end position="79"/>
    </location>
</feature>
<dbReference type="InterPro" id="IPR002048">
    <property type="entry name" value="EF_hand_dom"/>
</dbReference>
<keyword evidence="9" id="KW-0769">Symport</keyword>
<feature type="non-terminal residue" evidence="30">
    <location>
        <position position="718"/>
    </location>
</feature>
<dbReference type="InterPro" id="IPR011701">
    <property type="entry name" value="MFS"/>
</dbReference>
<evidence type="ECO:0000256" key="17">
    <source>
        <dbReference type="ARBA" id="ARBA00050554"/>
    </source>
</evidence>
<name>A0A0V1K6Y2_TRIPS</name>
<evidence type="ECO:0000256" key="12">
    <source>
        <dbReference type="ARBA" id="ARBA00023136"/>
    </source>
</evidence>
<evidence type="ECO:0000256" key="19">
    <source>
        <dbReference type="ARBA" id="ARBA00051403"/>
    </source>
</evidence>